<keyword evidence="8" id="KW-1185">Reference proteome</keyword>
<dbReference type="GO" id="GO:0005525">
    <property type="term" value="F:GTP binding"/>
    <property type="evidence" value="ECO:0007669"/>
    <property type="project" value="UniProtKB-KW"/>
</dbReference>
<dbReference type="OrthoDB" id="10061751at2759"/>
<evidence type="ECO:0000256" key="4">
    <source>
        <dbReference type="SAM" id="MobiDB-lite"/>
    </source>
</evidence>
<dbReference type="PANTHER" id="PTHR10903:SF170">
    <property type="entry name" value="GTPASE IMAP FAMILY MEMBER 7"/>
    <property type="match status" value="1"/>
</dbReference>
<evidence type="ECO:0000256" key="3">
    <source>
        <dbReference type="ARBA" id="ARBA00023134"/>
    </source>
</evidence>
<dbReference type="Pfam" id="PF10283">
    <property type="entry name" value="zf-CCHH"/>
    <property type="match status" value="1"/>
</dbReference>
<evidence type="ECO:0000313" key="8">
    <source>
        <dbReference type="Proteomes" id="UP000749559"/>
    </source>
</evidence>
<dbReference type="EMBL" id="CAIIXF020000001">
    <property type="protein sequence ID" value="CAH1773155.1"/>
    <property type="molecule type" value="Genomic_DNA"/>
</dbReference>
<evidence type="ECO:0000259" key="6">
    <source>
        <dbReference type="Pfam" id="PF10283"/>
    </source>
</evidence>
<comment type="caution">
    <text evidence="7">The sequence shown here is derived from an EMBL/GenBank/DDBJ whole genome shotgun (WGS) entry which is preliminary data.</text>
</comment>
<dbReference type="Pfam" id="PF04548">
    <property type="entry name" value="AIG1"/>
    <property type="match status" value="1"/>
</dbReference>
<evidence type="ECO:0000256" key="1">
    <source>
        <dbReference type="ARBA" id="ARBA00008535"/>
    </source>
</evidence>
<dbReference type="InterPro" id="IPR045058">
    <property type="entry name" value="GIMA/IAN/Toc"/>
</dbReference>
<evidence type="ECO:0000259" key="5">
    <source>
        <dbReference type="Pfam" id="PF04548"/>
    </source>
</evidence>
<evidence type="ECO:0000256" key="2">
    <source>
        <dbReference type="ARBA" id="ARBA00022741"/>
    </source>
</evidence>
<dbReference type="AlphaFoldDB" id="A0A8J1Y0J7"/>
<feature type="compositionally biased region" description="Low complexity" evidence="4">
    <location>
        <begin position="1"/>
        <end position="18"/>
    </location>
</feature>
<dbReference type="PANTHER" id="PTHR10903">
    <property type="entry name" value="GTPASE, IMAP FAMILY MEMBER-RELATED"/>
    <property type="match status" value="1"/>
</dbReference>
<organism evidence="7 8">
    <name type="scientific">Owenia fusiformis</name>
    <name type="common">Polychaete worm</name>
    <dbReference type="NCBI Taxonomy" id="6347"/>
    <lineage>
        <taxon>Eukaryota</taxon>
        <taxon>Metazoa</taxon>
        <taxon>Spiralia</taxon>
        <taxon>Lophotrochozoa</taxon>
        <taxon>Annelida</taxon>
        <taxon>Polychaeta</taxon>
        <taxon>Sedentaria</taxon>
        <taxon>Canalipalpata</taxon>
        <taxon>Sabellida</taxon>
        <taxon>Oweniida</taxon>
        <taxon>Oweniidae</taxon>
        <taxon>Owenia</taxon>
    </lineage>
</organism>
<gene>
    <name evidence="7" type="ORF">OFUS_LOCUS793</name>
</gene>
<dbReference type="Proteomes" id="UP000749559">
    <property type="component" value="Unassembled WGS sequence"/>
</dbReference>
<dbReference type="SUPFAM" id="SSF52540">
    <property type="entry name" value="P-loop containing nucleoside triphosphate hydrolases"/>
    <property type="match status" value="1"/>
</dbReference>
<accession>A0A8J1Y0J7</accession>
<keyword evidence="3" id="KW-0342">GTP-binding</keyword>
<feature type="non-terminal residue" evidence="7">
    <location>
        <position position="143"/>
    </location>
</feature>
<feature type="domain" description="AIG1-type G" evidence="5">
    <location>
        <begin position="88"/>
        <end position="143"/>
    </location>
</feature>
<protein>
    <submittedName>
        <fullName evidence="7">Uncharacterized protein</fullName>
    </submittedName>
</protein>
<proteinExistence type="inferred from homology"/>
<dbReference type="InterPro" id="IPR027417">
    <property type="entry name" value="P-loop_NTPase"/>
</dbReference>
<feature type="region of interest" description="Disordered" evidence="4">
    <location>
        <begin position="1"/>
        <end position="20"/>
    </location>
</feature>
<comment type="similarity">
    <text evidence="1">Belongs to the TRAFAC class TrmE-Era-EngA-EngB-Septin-like GTPase superfamily. AIG1/Toc34/Toc159-like paraseptin GTPase family. IAN subfamily.</text>
</comment>
<feature type="domain" description="PBZ-type" evidence="6">
    <location>
        <begin position="56"/>
        <end position="81"/>
    </location>
</feature>
<keyword evidence="2" id="KW-0547">Nucleotide-binding</keyword>
<dbReference type="InterPro" id="IPR006703">
    <property type="entry name" value="G_AIG1"/>
</dbReference>
<sequence length="143" mass="16323">MGQKPSKASAQLASSSQSRGRRSCMQFTDCENKTLKHRSQYIHSTDIPPYIDCSDRPPCWYWETCKRQDGYEHMAKYLHPWELADEVRTVLIGKTGAGKSLSCNTLLGKEKFQSVLGFQSDTSSCQYDYVNYQGTKYMIVDTP</sequence>
<name>A0A8J1Y0J7_OWEFU</name>
<dbReference type="Gene3D" id="3.40.50.300">
    <property type="entry name" value="P-loop containing nucleotide triphosphate hydrolases"/>
    <property type="match status" value="1"/>
</dbReference>
<dbReference type="InterPro" id="IPR019406">
    <property type="entry name" value="APLF_PBZ"/>
</dbReference>
<evidence type="ECO:0000313" key="7">
    <source>
        <dbReference type="EMBL" id="CAH1773155.1"/>
    </source>
</evidence>
<reference evidence="7" key="1">
    <citation type="submission" date="2022-03" db="EMBL/GenBank/DDBJ databases">
        <authorList>
            <person name="Martin C."/>
        </authorList>
    </citation>
    <scope>NUCLEOTIDE SEQUENCE</scope>
</reference>